<dbReference type="Gene3D" id="1.10.10.60">
    <property type="entry name" value="Homeodomain-like"/>
    <property type="match status" value="2"/>
</dbReference>
<evidence type="ECO:0000256" key="1">
    <source>
        <dbReference type="ARBA" id="ARBA00023015"/>
    </source>
</evidence>
<reference evidence="5" key="1">
    <citation type="submission" date="2022-06" db="EMBL/GenBank/DDBJ databases">
        <title>Vallitalea longa sp. nov., an anaerobic bacterium isolated from marine sediment.</title>
        <authorList>
            <person name="Hirano S."/>
            <person name="Terahara T."/>
            <person name="Mori K."/>
            <person name="Hamada M."/>
            <person name="Matsumoto R."/>
            <person name="Kobayashi T."/>
        </authorList>
    </citation>
    <scope>NUCLEOTIDE SEQUENCE</scope>
    <source>
        <strain evidence="5">SH18-1</strain>
    </source>
</reference>
<dbReference type="Proteomes" id="UP001144256">
    <property type="component" value="Unassembled WGS sequence"/>
</dbReference>
<keyword evidence="2" id="KW-0238">DNA-binding</keyword>
<evidence type="ECO:0000313" key="5">
    <source>
        <dbReference type="EMBL" id="GKX29654.1"/>
    </source>
</evidence>
<dbReference type="PANTHER" id="PTHR43280">
    <property type="entry name" value="ARAC-FAMILY TRANSCRIPTIONAL REGULATOR"/>
    <property type="match status" value="1"/>
</dbReference>
<sequence length="406" mass="47196">MINDLKIKCENLMTFIPSNLYIHSSIDDKTITFSKLTIPTFLTHYIEDSVSRLMKDKQSLKTDSLIDNQVYYYIDPFKMCYLTWAIIDENNAYYTITLGPLITEHLVAEEIKYMGYKMKLSADNIFILESFYEIVPYYDHIQIARIASIFLDYLPLKPHLPQIIREDHSVLLPEEAQSIEKKFKTFDFVQHNYSSEEKILHAIEIGDVDFIKCISSKLENSMTIPPRFPSDPLRESKNLSISFNSICLRAALKGGLNQSTAHGLSHNFAVKIEKQMCVEAIAKLDQEIMMTYAESVKKYALKGYSELITNAINYIRIHLVEHISLKNIAKELHVSKEHLSRKFKKELNMTPTEFIHKTKIEESLYLLKSKIYSISDIAYTFGYSSPAHYTKMFKKYMDISPTQYQK</sequence>
<name>A0A9W5YAQ4_9FIRM</name>
<dbReference type="GO" id="GO:0003700">
    <property type="term" value="F:DNA-binding transcription factor activity"/>
    <property type="evidence" value="ECO:0007669"/>
    <property type="project" value="InterPro"/>
</dbReference>
<dbReference type="InterPro" id="IPR020449">
    <property type="entry name" value="Tscrpt_reg_AraC-type_HTH"/>
</dbReference>
<evidence type="ECO:0000259" key="4">
    <source>
        <dbReference type="PROSITE" id="PS01124"/>
    </source>
</evidence>
<evidence type="ECO:0000256" key="2">
    <source>
        <dbReference type="ARBA" id="ARBA00023125"/>
    </source>
</evidence>
<dbReference type="InterPro" id="IPR018062">
    <property type="entry name" value="HTH_AraC-typ_CS"/>
</dbReference>
<dbReference type="GO" id="GO:0043565">
    <property type="term" value="F:sequence-specific DNA binding"/>
    <property type="evidence" value="ECO:0007669"/>
    <property type="project" value="InterPro"/>
</dbReference>
<feature type="domain" description="HTH araC/xylS-type" evidence="4">
    <location>
        <begin position="309"/>
        <end position="406"/>
    </location>
</feature>
<dbReference type="EMBL" id="BRLB01000005">
    <property type="protein sequence ID" value="GKX29654.1"/>
    <property type="molecule type" value="Genomic_DNA"/>
</dbReference>
<dbReference type="RefSeq" id="WP_281815238.1">
    <property type="nucleotide sequence ID" value="NZ_BRLB01000005.1"/>
</dbReference>
<comment type="caution">
    <text evidence="5">The sequence shown here is derived from an EMBL/GenBank/DDBJ whole genome shotgun (WGS) entry which is preliminary data.</text>
</comment>
<gene>
    <name evidence="5" type="ORF">SH1V18_21340</name>
</gene>
<keyword evidence="1" id="KW-0805">Transcription regulation</keyword>
<dbReference type="PROSITE" id="PS00041">
    <property type="entry name" value="HTH_ARAC_FAMILY_1"/>
    <property type="match status" value="1"/>
</dbReference>
<dbReference type="InterPro" id="IPR009057">
    <property type="entry name" value="Homeodomain-like_sf"/>
</dbReference>
<dbReference type="PRINTS" id="PR00032">
    <property type="entry name" value="HTHARAC"/>
</dbReference>
<protein>
    <recommendedName>
        <fullName evidence="4">HTH araC/xylS-type domain-containing protein</fullName>
    </recommendedName>
</protein>
<dbReference type="SUPFAM" id="SSF46689">
    <property type="entry name" value="Homeodomain-like"/>
    <property type="match status" value="2"/>
</dbReference>
<evidence type="ECO:0000313" key="6">
    <source>
        <dbReference type="Proteomes" id="UP001144256"/>
    </source>
</evidence>
<dbReference type="PROSITE" id="PS01124">
    <property type="entry name" value="HTH_ARAC_FAMILY_2"/>
    <property type="match status" value="1"/>
</dbReference>
<organism evidence="5 6">
    <name type="scientific">Vallitalea longa</name>
    <dbReference type="NCBI Taxonomy" id="2936439"/>
    <lineage>
        <taxon>Bacteria</taxon>
        <taxon>Bacillati</taxon>
        <taxon>Bacillota</taxon>
        <taxon>Clostridia</taxon>
        <taxon>Lachnospirales</taxon>
        <taxon>Vallitaleaceae</taxon>
        <taxon>Vallitalea</taxon>
    </lineage>
</organism>
<keyword evidence="6" id="KW-1185">Reference proteome</keyword>
<dbReference type="SMART" id="SM00342">
    <property type="entry name" value="HTH_ARAC"/>
    <property type="match status" value="1"/>
</dbReference>
<keyword evidence="3" id="KW-0804">Transcription</keyword>
<dbReference type="InterPro" id="IPR018060">
    <property type="entry name" value="HTH_AraC"/>
</dbReference>
<dbReference type="PANTHER" id="PTHR43280:SF28">
    <property type="entry name" value="HTH-TYPE TRANSCRIPTIONAL ACTIVATOR RHAS"/>
    <property type="match status" value="1"/>
</dbReference>
<proteinExistence type="predicted"/>
<dbReference type="AlphaFoldDB" id="A0A9W5YAQ4"/>
<accession>A0A9W5YAQ4</accession>
<dbReference type="Pfam" id="PF12833">
    <property type="entry name" value="HTH_18"/>
    <property type="match status" value="1"/>
</dbReference>
<evidence type="ECO:0000256" key="3">
    <source>
        <dbReference type="ARBA" id="ARBA00023163"/>
    </source>
</evidence>